<accession>A0A8H3Z4I2</accession>
<feature type="compositionally biased region" description="Polar residues" evidence="1">
    <location>
        <begin position="130"/>
        <end position="139"/>
    </location>
</feature>
<evidence type="ECO:0000256" key="1">
    <source>
        <dbReference type="SAM" id="MobiDB-lite"/>
    </source>
</evidence>
<dbReference type="SUPFAM" id="SSF53098">
    <property type="entry name" value="Ribonuclease H-like"/>
    <property type="match status" value="1"/>
</dbReference>
<sequence length="1218" mass="132363">MRSWADVAAGKTGKTPADSSCRPSSPGGPAAPTTPTPKILAPVVEPPEKAVTNESQPTEISNSILQQHQSVIKAINQAAQAAPGSSDSSSFQGLEQTLGGQQGPEVMISTDSASTSGPGNVMAGRRKQKPSLNWGSNTPHGGASGKGRGKGRGSAPGAALPGPPAPAPRAPRPLPTRTAPVVIPPLPNGGCTRCGTPVTPQGHAPHTYLCDRDPRYNPVNILWPTVAAPLKQAAEDEWLKDLFDRYCWRGDTVTTPPARTLPPTGTTALTPADITTRNSKTTFTPKLSQRLNDKVSGLANGQLQPEDCHEIRRAFNVNAPGNPTVLTNHLRIANVPDEFWKYDVQFQPALSPNTTAKKKRVLLETMIKRMAFLIENGPRQTNNPVLFSHDNHGTIFATTDLYPIAAAAAEDHVTLALAPLTNTWTAQTFIPSARSSPTSGNGVIGIGLQGQRGPANVDLRLFRQMVSGDVLSQHQHVSNISQALNTLVADSACVPKAFAHFDTFQIGANKFFLCSQFTPLQGTHVLQLHDGFSVTVKPAMGDALLNFNSATSAFYCPLNVATYLRQVAPPINAKPVRGLQGLRVYINYLRGQPVPIGAPPLDINRRERRIKTIFAIGGPQGQTIGAQTFMPGAHSGMTTLTSVYNYLNHCYPTLNATLPYGAASTVINVGSVARPEYYAAEHLDILPFQPWKGLLPGNLGAGMVTQAARFPADNKTLIVQRGLGALGIARGAVSTIVNPNFRIEGKLLSVPVRYIPAPAVTYSNGHPANGNVGHGNWKAPPRWRHRKSEVTAVAILYHNNFSSPLLTRLKTEMRTSTGRNEISYTDIPFNFRSDANVATFDSAIRNGCGKKPDFVIFINPWHNEKPPYDAFRISTDINLGVPSICITENKLINGDRNQNPNVFRGIVSGNALKVNSRFRNGINQSVNLTLPGAANMSNTIILGADVAHPGQGSKGAGSIAALVGTRDNTGLTYGGSARPNYPRQEWIDDFDEMLQERLEGWRVGGRHATWPQNVLYFRDGVSESQYSEIRRREVNHIKAVYAANGQTIVPNIMAVVVTKRHNTRFYPVDGGQNANNGNTIPGTCVESEVTHPYYNDFFLQSHAAIKGTAKPTHYFILQDDLAFSPNQLQTFIHNLCHAYQRSTTSVSYATPAYYADRLCDRVRRYFSGWYNKSYPDPRQWNPTDEAAGYATFRTEWRGGRPLRANPWEGGLDDGMFWL</sequence>
<dbReference type="PROSITE" id="PS50822">
    <property type="entry name" value="PIWI"/>
    <property type="match status" value="1"/>
</dbReference>
<feature type="compositionally biased region" description="Pro residues" evidence="1">
    <location>
        <begin position="161"/>
        <end position="174"/>
    </location>
</feature>
<proteinExistence type="predicted"/>
<evidence type="ECO:0000259" key="2">
    <source>
        <dbReference type="PROSITE" id="PS50822"/>
    </source>
</evidence>
<evidence type="ECO:0000313" key="4">
    <source>
        <dbReference type="Proteomes" id="UP000447873"/>
    </source>
</evidence>
<dbReference type="EMBL" id="WNWS01000118">
    <property type="protein sequence ID" value="KAE9979451.1"/>
    <property type="molecule type" value="Genomic_DNA"/>
</dbReference>
<feature type="domain" description="Piwi" evidence="2">
    <location>
        <begin position="854"/>
        <end position="1167"/>
    </location>
</feature>
<comment type="caution">
    <text evidence="3">The sequence shown here is derived from an EMBL/GenBank/DDBJ whole genome shotgun (WGS) entry which is preliminary data.</text>
</comment>
<feature type="compositionally biased region" description="Polar residues" evidence="1">
    <location>
        <begin position="109"/>
        <end position="118"/>
    </location>
</feature>
<dbReference type="GO" id="GO:0003676">
    <property type="term" value="F:nucleic acid binding"/>
    <property type="evidence" value="ECO:0007669"/>
    <property type="project" value="InterPro"/>
</dbReference>
<dbReference type="InterPro" id="IPR012337">
    <property type="entry name" value="RNaseH-like_sf"/>
</dbReference>
<dbReference type="Proteomes" id="UP000447873">
    <property type="component" value="Unassembled WGS sequence"/>
</dbReference>
<gene>
    <name evidence="3" type="ORF">EG328_000863</name>
</gene>
<name>A0A8H3Z4I2_VENIN</name>
<dbReference type="AlphaFoldDB" id="A0A8H3Z4I2"/>
<dbReference type="Gene3D" id="3.30.420.10">
    <property type="entry name" value="Ribonuclease H-like superfamily/Ribonuclease H"/>
    <property type="match status" value="1"/>
</dbReference>
<dbReference type="Pfam" id="PF02171">
    <property type="entry name" value="Piwi"/>
    <property type="match status" value="1"/>
</dbReference>
<dbReference type="InterPro" id="IPR003165">
    <property type="entry name" value="Piwi"/>
</dbReference>
<feature type="region of interest" description="Disordered" evidence="1">
    <location>
        <begin position="1"/>
        <end position="179"/>
    </location>
</feature>
<dbReference type="InterPro" id="IPR036085">
    <property type="entry name" value="PAZ_dom_sf"/>
</dbReference>
<dbReference type="PANTHER" id="PTHR22891">
    <property type="entry name" value="EUKARYOTIC TRANSLATION INITIATION FACTOR 2C"/>
    <property type="match status" value="1"/>
</dbReference>
<feature type="compositionally biased region" description="Low complexity" evidence="1">
    <location>
        <begin position="23"/>
        <end position="37"/>
    </location>
</feature>
<feature type="compositionally biased region" description="Polar residues" evidence="1">
    <location>
        <begin position="52"/>
        <end position="70"/>
    </location>
</feature>
<dbReference type="Gene3D" id="3.40.50.2300">
    <property type="match status" value="1"/>
</dbReference>
<reference evidence="3 4" key="1">
    <citation type="submission" date="2018-12" db="EMBL/GenBank/DDBJ databases">
        <title>Venturia inaequalis Genome Resource.</title>
        <authorList>
            <person name="Lichtner F.J."/>
        </authorList>
    </citation>
    <scope>NUCLEOTIDE SEQUENCE [LARGE SCALE GENOMIC DNA]</scope>
    <source>
        <strain evidence="3 4">120213</strain>
    </source>
</reference>
<evidence type="ECO:0000313" key="3">
    <source>
        <dbReference type="EMBL" id="KAE9979451.1"/>
    </source>
</evidence>
<dbReference type="InterPro" id="IPR036397">
    <property type="entry name" value="RNaseH_sf"/>
</dbReference>
<feature type="compositionally biased region" description="Polar residues" evidence="1">
    <location>
        <begin position="77"/>
        <end position="91"/>
    </location>
</feature>
<organism evidence="3 4">
    <name type="scientific">Venturia inaequalis</name>
    <name type="common">Apple scab fungus</name>
    <dbReference type="NCBI Taxonomy" id="5025"/>
    <lineage>
        <taxon>Eukaryota</taxon>
        <taxon>Fungi</taxon>
        <taxon>Dikarya</taxon>
        <taxon>Ascomycota</taxon>
        <taxon>Pezizomycotina</taxon>
        <taxon>Dothideomycetes</taxon>
        <taxon>Pleosporomycetidae</taxon>
        <taxon>Venturiales</taxon>
        <taxon>Venturiaceae</taxon>
        <taxon>Venturia</taxon>
    </lineage>
</organism>
<dbReference type="SUPFAM" id="SSF101690">
    <property type="entry name" value="PAZ domain"/>
    <property type="match status" value="1"/>
</dbReference>
<protein>
    <recommendedName>
        <fullName evidence="2">Piwi domain-containing protein</fullName>
    </recommendedName>
</protein>
<dbReference type="SMART" id="SM00950">
    <property type="entry name" value="Piwi"/>
    <property type="match status" value="1"/>
</dbReference>